<evidence type="ECO:0000313" key="1">
    <source>
        <dbReference type="EMBL" id="MTW22995.1"/>
    </source>
</evidence>
<keyword evidence="2" id="KW-1185">Reference proteome</keyword>
<dbReference type="AlphaFoldDB" id="A0A6N8EFH3"/>
<organism evidence="1 2">
    <name type="scientific">Allochromatium palmeri</name>
    <dbReference type="NCBI Taxonomy" id="231048"/>
    <lineage>
        <taxon>Bacteria</taxon>
        <taxon>Pseudomonadati</taxon>
        <taxon>Pseudomonadota</taxon>
        <taxon>Gammaproteobacteria</taxon>
        <taxon>Chromatiales</taxon>
        <taxon>Chromatiaceae</taxon>
        <taxon>Allochromatium</taxon>
    </lineage>
</organism>
<dbReference type="EMBL" id="WNKT01000062">
    <property type="protein sequence ID" value="MTW22995.1"/>
    <property type="molecule type" value="Genomic_DNA"/>
</dbReference>
<gene>
    <name evidence="1" type="ORF">GJ668_18255</name>
</gene>
<protein>
    <submittedName>
        <fullName evidence="1">Uncharacterized protein</fullName>
    </submittedName>
</protein>
<name>A0A6N8EFH3_9GAMM</name>
<accession>A0A6N8EFH3</accession>
<dbReference type="OrthoDB" id="6195523at2"/>
<reference evidence="1 2" key="1">
    <citation type="submission" date="2019-11" db="EMBL/GenBank/DDBJ databases">
        <title>Whole-genome sequence of the anaerobic purple sulfur bacterium Allochromatium palmeri DSM 15591.</title>
        <authorList>
            <person name="Kyndt J.A."/>
            <person name="Meyer T.E."/>
        </authorList>
    </citation>
    <scope>NUCLEOTIDE SEQUENCE [LARGE SCALE GENOMIC DNA]</scope>
    <source>
        <strain evidence="1 2">DSM 15591</strain>
    </source>
</reference>
<sequence length="181" mass="20706">MNYSQILEVLNKASLFELYRLQQAIHRRLEDPARLRQIKHSLRVGQDIEYFEAEQNRLIEASIVELKRTKVLVRNHHDGKLWNIPFYFINLDRADVAISNPSGKLDRNSLKIGDRVVFKDRKGNEFFGEVIKLNPKTAGVLVGTTRWKVGYSLLSSIIEGEAGKQSAIEGQLIQGRLPGHE</sequence>
<evidence type="ECO:0000313" key="2">
    <source>
        <dbReference type="Proteomes" id="UP000434044"/>
    </source>
</evidence>
<dbReference type="RefSeq" id="WP_155451542.1">
    <property type="nucleotide sequence ID" value="NZ_WNKT01000062.1"/>
</dbReference>
<comment type="caution">
    <text evidence="1">The sequence shown here is derived from an EMBL/GenBank/DDBJ whole genome shotgun (WGS) entry which is preliminary data.</text>
</comment>
<dbReference type="Proteomes" id="UP000434044">
    <property type="component" value="Unassembled WGS sequence"/>
</dbReference>
<proteinExistence type="predicted"/>